<dbReference type="EMBL" id="MN738811">
    <property type="protein sequence ID" value="QHS84709.1"/>
    <property type="molecule type" value="Genomic_DNA"/>
</dbReference>
<dbReference type="AlphaFoldDB" id="A0A6C0AXL8"/>
<evidence type="ECO:0000256" key="1">
    <source>
        <dbReference type="SAM" id="Phobius"/>
    </source>
</evidence>
<proteinExistence type="predicted"/>
<name>A0A6C0AXL8_9ZZZZ</name>
<keyword evidence="1" id="KW-1133">Transmembrane helix</keyword>
<protein>
    <submittedName>
        <fullName evidence="2">Uncharacterized protein</fullName>
    </submittedName>
</protein>
<keyword evidence="1" id="KW-0812">Transmembrane</keyword>
<reference evidence="2" key="1">
    <citation type="journal article" date="2020" name="Nature">
        <title>Giant virus diversity and host interactions through global metagenomics.</title>
        <authorList>
            <person name="Schulz F."/>
            <person name="Roux S."/>
            <person name="Paez-Espino D."/>
            <person name="Jungbluth S."/>
            <person name="Walsh D.A."/>
            <person name="Denef V.J."/>
            <person name="McMahon K.D."/>
            <person name="Konstantinidis K.T."/>
            <person name="Eloe-Fadrosh E.A."/>
            <person name="Kyrpides N.C."/>
            <person name="Woyke T."/>
        </authorList>
    </citation>
    <scope>NUCLEOTIDE SEQUENCE</scope>
    <source>
        <strain evidence="2">GVMAG-S-ERX556022-25</strain>
    </source>
</reference>
<keyword evidence="1" id="KW-0472">Membrane</keyword>
<evidence type="ECO:0000313" key="2">
    <source>
        <dbReference type="EMBL" id="QHS84709.1"/>
    </source>
</evidence>
<accession>A0A6C0AXL8</accession>
<feature type="transmembrane region" description="Helical" evidence="1">
    <location>
        <begin position="37"/>
        <end position="55"/>
    </location>
</feature>
<sequence length="65" mass="7441">MSDTISKERYVESSSDDLLPLEPYANREIMCIENYKIWCCIIMIIIALGFLITAASRGCIYNCKN</sequence>
<organism evidence="2">
    <name type="scientific">viral metagenome</name>
    <dbReference type="NCBI Taxonomy" id="1070528"/>
    <lineage>
        <taxon>unclassified sequences</taxon>
        <taxon>metagenomes</taxon>
        <taxon>organismal metagenomes</taxon>
    </lineage>
</organism>